<dbReference type="OrthoDB" id="9151105at2"/>
<evidence type="ECO:0000313" key="2">
    <source>
        <dbReference type="EMBL" id="TYC49908.1"/>
    </source>
</evidence>
<name>A0A6C2C7G4_9LACO</name>
<dbReference type="InterPro" id="IPR006528">
    <property type="entry name" value="Phage_head_morphogenesis_dom"/>
</dbReference>
<dbReference type="NCBIfam" id="TIGR01641">
    <property type="entry name" value="phageSPP1_gp7"/>
    <property type="match status" value="1"/>
</dbReference>
<keyword evidence="3" id="KW-1185">Reference proteome</keyword>
<reference evidence="2 3" key="1">
    <citation type="submission" date="2019-01" db="EMBL/GenBank/DDBJ databases">
        <title>Weissella sp. nov., a novel lactic acid bacterium isolated from animal feces.</title>
        <authorList>
            <person name="Wang L.-T."/>
        </authorList>
    </citation>
    <scope>NUCLEOTIDE SEQUENCE [LARGE SCALE GENOMIC DNA]</scope>
    <source>
        <strain evidence="2 3">8H-2</strain>
    </source>
</reference>
<gene>
    <name evidence="2" type="ORF">ESZ50_04770</name>
</gene>
<dbReference type="Pfam" id="PF04233">
    <property type="entry name" value="Phage_Mu_F"/>
    <property type="match status" value="1"/>
</dbReference>
<dbReference type="AlphaFoldDB" id="A0A6C2C7G4"/>
<dbReference type="Proteomes" id="UP000371977">
    <property type="component" value="Unassembled WGS sequence"/>
</dbReference>
<evidence type="ECO:0000259" key="1">
    <source>
        <dbReference type="Pfam" id="PF04233"/>
    </source>
</evidence>
<feature type="domain" description="Phage head morphogenesis" evidence="1">
    <location>
        <begin position="148"/>
        <end position="248"/>
    </location>
</feature>
<evidence type="ECO:0000313" key="3">
    <source>
        <dbReference type="Proteomes" id="UP000371977"/>
    </source>
</evidence>
<dbReference type="EMBL" id="SDGZ01000013">
    <property type="protein sequence ID" value="TYC49908.1"/>
    <property type="molecule type" value="Genomic_DNA"/>
</dbReference>
<dbReference type="RefSeq" id="WP_148622467.1">
    <property type="nucleotide sequence ID" value="NZ_SDGZ01000013.1"/>
</dbReference>
<accession>A0A6C2C7G4</accession>
<sequence>MSEAFYPFATEKAYERKLVGLIDELHKAINRFLVGLNNKGLITDSNDDDIKKQWNDYFNQLSQSVGVEMAANLAVTMLSSAERMANSAILSQLQSVADFETPAYERYEKMFGIEPSDDEKTYLKNKISENVNYISGLSSDYLDRVSGIVYRGVTNNHSLKFMTEQIQNATQISERRAKTIARSETGSAYGAFTKMKQESAGIKYFRWSTVGDSRVRDEHQAIDGKVFPWSGGWGGVFPGEPINCRCTAEPVFDDELDESELFDPDDLEAKELTRKHSAKNALNYDGPMPAKEFKHATDWFIKQGGVITSGLEIDDFLDKRGALGITYAQDVVFLKTDADRATVYEEMFHANQLFQGKIPSGDEQPIKNEIEAQNYLINNWRMLKLSKKQLAETKVNLEYWKEQLENVRSNR</sequence>
<protein>
    <recommendedName>
        <fullName evidence="1">Phage head morphogenesis domain-containing protein</fullName>
    </recommendedName>
</protein>
<proteinExistence type="predicted"/>
<comment type="caution">
    <text evidence="2">The sequence shown here is derived from an EMBL/GenBank/DDBJ whole genome shotgun (WGS) entry which is preliminary data.</text>
</comment>
<organism evidence="2 3">
    <name type="scientific">Weissella muntiaci</name>
    <dbReference type="NCBI Taxonomy" id="2508881"/>
    <lineage>
        <taxon>Bacteria</taxon>
        <taxon>Bacillati</taxon>
        <taxon>Bacillota</taxon>
        <taxon>Bacilli</taxon>
        <taxon>Lactobacillales</taxon>
        <taxon>Lactobacillaceae</taxon>
        <taxon>Weissella</taxon>
    </lineage>
</organism>